<name>A0A0N4X2C4_HAEPC</name>
<dbReference type="AlphaFoldDB" id="A0A0N4X2C4"/>
<evidence type="ECO:0000313" key="1">
    <source>
        <dbReference type="WBParaSite" id="HPLM_0001850801-mRNA-1"/>
    </source>
</evidence>
<organism evidence="1">
    <name type="scientific">Haemonchus placei</name>
    <name type="common">Barber's pole worm</name>
    <dbReference type="NCBI Taxonomy" id="6290"/>
    <lineage>
        <taxon>Eukaryota</taxon>
        <taxon>Metazoa</taxon>
        <taxon>Ecdysozoa</taxon>
        <taxon>Nematoda</taxon>
        <taxon>Chromadorea</taxon>
        <taxon>Rhabditida</taxon>
        <taxon>Rhabditina</taxon>
        <taxon>Rhabditomorpha</taxon>
        <taxon>Strongyloidea</taxon>
        <taxon>Trichostrongylidae</taxon>
        <taxon>Haemonchus</taxon>
    </lineage>
</organism>
<sequence>LTLTTVSSMVSITTRFSSMAVSHSNFIARILSAKLLISSVPDPSNSKTSSNKIPELLRTSNIRCMKSRSKTSFV</sequence>
<accession>A0A0N4X2C4</accession>
<proteinExistence type="predicted"/>
<protein>
    <submittedName>
        <fullName evidence="1">Secreted protein</fullName>
    </submittedName>
</protein>
<reference evidence="1" key="1">
    <citation type="submission" date="2017-02" db="UniProtKB">
        <authorList>
            <consortium name="WormBaseParasite"/>
        </authorList>
    </citation>
    <scope>IDENTIFICATION</scope>
</reference>
<dbReference type="WBParaSite" id="HPLM_0001850801-mRNA-1">
    <property type="protein sequence ID" value="HPLM_0001850801-mRNA-1"/>
    <property type="gene ID" value="HPLM_0001850801"/>
</dbReference>